<proteinExistence type="predicted"/>
<comment type="caution">
    <text evidence="2">The sequence shown here is derived from an EMBL/GenBank/DDBJ whole genome shotgun (WGS) entry which is preliminary data.</text>
</comment>
<dbReference type="AlphaFoldDB" id="A0A8J2KA12"/>
<keyword evidence="3" id="KW-1185">Reference proteome</keyword>
<evidence type="ECO:0000256" key="1">
    <source>
        <dbReference type="SAM" id="MobiDB-lite"/>
    </source>
</evidence>
<feature type="region of interest" description="Disordered" evidence="1">
    <location>
        <begin position="29"/>
        <end position="91"/>
    </location>
</feature>
<feature type="compositionally biased region" description="Basic and acidic residues" evidence="1">
    <location>
        <begin position="165"/>
        <end position="178"/>
    </location>
</feature>
<sequence>MESPGKARIFRPAKGEDFDHSFERKIDYSPYPFDRAPLGESKVLPEPTARLASSKDSVSRARKQRREISRKLSNKENSPPRNSPKRQIVGGSIIYYNSNRSGIRSPRNIQDSTISPKKLPFAETASLINSQLGILAAGPPFKPMVPGRGAEGDRDETIQSFSTVSRKDSVGRPEESSRKKLTEIYSLVTVRHSQGQTSEKLSKRTLRNPQIFPQLETHQIMSRPTATAVASRE</sequence>
<protein>
    <submittedName>
        <fullName evidence="2">Uncharacterized protein</fullName>
    </submittedName>
</protein>
<gene>
    <name evidence="2" type="ORF">AFUS01_LOCUS24492</name>
</gene>
<accession>A0A8J2KA12</accession>
<organism evidence="2 3">
    <name type="scientific">Allacma fusca</name>
    <dbReference type="NCBI Taxonomy" id="39272"/>
    <lineage>
        <taxon>Eukaryota</taxon>
        <taxon>Metazoa</taxon>
        <taxon>Ecdysozoa</taxon>
        <taxon>Arthropoda</taxon>
        <taxon>Hexapoda</taxon>
        <taxon>Collembola</taxon>
        <taxon>Symphypleona</taxon>
        <taxon>Sminthuridae</taxon>
        <taxon>Allacma</taxon>
    </lineage>
</organism>
<evidence type="ECO:0000313" key="3">
    <source>
        <dbReference type="Proteomes" id="UP000708208"/>
    </source>
</evidence>
<dbReference type="Proteomes" id="UP000708208">
    <property type="component" value="Unassembled WGS sequence"/>
</dbReference>
<dbReference type="EMBL" id="CAJVCH010306548">
    <property type="protein sequence ID" value="CAG7785896.1"/>
    <property type="molecule type" value="Genomic_DNA"/>
</dbReference>
<reference evidence="2" key="1">
    <citation type="submission" date="2021-06" db="EMBL/GenBank/DDBJ databases">
        <authorList>
            <person name="Hodson N. C."/>
            <person name="Mongue J. A."/>
            <person name="Jaron S. K."/>
        </authorList>
    </citation>
    <scope>NUCLEOTIDE SEQUENCE</scope>
</reference>
<evidence type="ECO:0000313" key="2">
    <source>
        <dbReference type="EMBL" id="CAG7785896.1"/>
    </source>
</evidence>
<feature type="region of interest" description="Disordered" evidence="1">
    <location>
        <begin position="137"/>
        <end position="178"/>
    </location>
</feature>
<name>A0A8J2KA12_9HEXA</name>